<dbReference type="InterPro" id="IPR047021">
    <property type="entry name" value="REXO1/3/4-like"/>
</dbReference>
<feature type="region of interest" description="Disordered" evidence="4">
    <location>
        <begin position="297"/>
        <end position="327"/>
    </location>
</feature>
<dbReference type="SMART" id="SM00479">
    <property type="entry name" value="EXOIII"/>
    <property type="match status" value="1"/>
</dbReference>
<reference evidence="6 7" key="1">
    <citation type="submission" date="2023-01" db="EMBL/GenBank/DDBJ databases">
        <title>Analysis of 21 Apiospora genomes using comparative genomics revels a genus with tremendous synthesis potential of carbohydrate active enzymes and secondary metabolites.</title>
        <authorList>
            <person name="Sorensen T."/>
        </authorList>
    </citation>
    <scope>NUCLEOTIDE SEQUENCE [LARGE SCALE GENOMIC DNA]</scope>
    <source>
        <strain evidence="6 7">CBS 135458</strain>
    </source>
</reference>
<evidence type="ECO:0000259" key="5">
    <source>
        <dbReference type="SMART" id="SM00479"/>
    </source>
</evidence>
<dbReference type="RefSeq" id="XP_066710275.1">
    <property type="nucleotide sequence ID" value="XM_066864127.1"/>
</dbReference>
<evidence type="ECO:0000313" key="6">
    <source>
        <dbReference type="EMBL" id="KAK8043880.1"/>
    </source>
</evidence>
<dbReference type="GO" id="GO:0004527">
    <property type="term" value="F:exonuclease activity"/>
    <property type="evidence" value="ECO:0007669"/>
    <property type="project" value="UniProtKB-KW"/>
</dbReference>
<gene>
    <name evidence="6" type="ORF">PG994_012718</name>
</gene>
<accession>A0ABR1TD51</accession>
<keyword evidence="7" id="KW-1185">Reference proteome</keyword>
<feature type="domain" description="Exonuclease" evidence="5">
    <location>
        <begin position="123"/>
        <end position="352"/>
    </location>
</feature>
<keyword evidence="2" id="KW-0378">Hydrolase</keyword>
<evidence type="ECO:0000313" key="7">
    <source>
        <dbReference type="Proteomes" id="UP001480595"/>
    </source>
</evidence>
<keyword evidence="3 6" id="KW-0269">Exonuclease</keyword>
<dbReference type="InterPro" id="IPR013520">
    <property type="entry name" value="Ribonucl_H"/>
</dbReference>
<dbReference type="InterPro" id="IPR036397">
    <property type="entry name" value="RNaseH_sf"/>
</dbReference>
<dbReference type="PANTHER" id="PTHR12801:SF114">
    <property type="entry name" value="EXONUCLEASE, PUTATIVE (AFU_ORTHOLOGUE AFUA_7G00870)-RELATED"/>
    <property type="match status" value="1"/>
</dbReference>
<evidence type="ECO:0000256" key="4">
    <source>
        <dbReference type="SAM" id="MobiDB-lite"/>
    </source>
</evidence>
<evidence type="ECO:0000256" key="2">
    <source>
        <dbReference type="ARBA" id="ARBA00022801"/>
    </source>
</evidence>
<feature type="compositionally biased region" description="Basic residues" evidence="4">
    <location>
        <begin position="164"/>
        <end position="175"/>
    </location>
</feature>
<evidence type="ECO:0000256" key="3">
    <source>
        <dbReference type="ARBA" id="ARBA00022839"/>
    </source>
</evidence>
<dbReference type="Gene3D" id="3.30.420.10">
    <property type="entry name" value="Ribonuclease H-like superfamily/Ribonuclease H"/>
    <property type="match status" value="1"/>
</dbReference>
<dbReference type="EMBL" id="JAQQWL010000012">
    <property type="protein sequence ID" value="KAK8043880.1"/>
    <property type="molecule type" value="Genomic_DNA"/>
</dbReference>
<comment type="caution">
    <text evidence="6">The sequence shown here is derived from an EMBL/GenBank/DDBJ whole genome shotgun (WGS) entry which is preliminary data.</text>
</comment>
<sequence length="405" mass="44615">MEITAFYPGDGSEPVSLINGYPPVNLSSHKSSLLTHSLRHGANSYISITENKDAPQSASNCRRHILEALQLRCQTDQQLVNRRFILPTQSASEQAKIKLPLEINLSDFIPSSAPNPAQQNRRAAIAIDCEMVGVRPLPLPHTSTTATRSTAKTEPQPKPQTTLRAKRKAKAKGNSKTKSGARPTQPWERSELPAGQVTNWRTKYSGANARKLAEARATGQLLPHWRDARAKLLEYMDAETVLVGHSVENDLHMLRLSHGRIVDTALQTAAAVFGVDHDVYPRAWRLKDLTARLTGNEIQTDTDNNHNGTRGGGNRPGFSNAPAPANRRGHDCIEDTLATRELALWCLLHPAGLSAWGAAMRQEMAAKVAAEQEKRRQAEEEGAEDEALAEQQEQIKELERVFGPI</sequence>
<protein>
    <submittedName>
        <fullName evidence="6">RNA exonuclease</fullName>
    </submittedName>
</protein>
<proteinExistence type="predicted"/>
<keyword evidence="1" id="KW-0540">Nuclease</keyword>
<dbReference type="Proteomes" id="UP001480595">
    <property type="component" value="Unassembled WGS sequence"/>
</dbReference>
<feature type="region of interest" description="Disordered" evidence="4">
    <location>
        <begin position="367"/>
        <end position="405"/>
    </location>
</feature>
<feature type="region of interest" description="Disordered" evidence="4">
    <location>
        <begin position="136"/>
        <end position="198"/>
    </location>
</feature>
<evidence type="ECO:0000256" key="1">
    <source>
        <dbReference type="ARBA" id="ARBA00022722"/>
    </source>
</evidence>
<dbReference type="GeneID" id="92097190"/>
<dbReference type="InterPro" id="IPR012337">
    <property type="entry name" value="RNaseH-like_sf"/>
</dbReference>
<organism evidence="6 7">
    <name type="scientific">Apiospora phragmitis</name>
    <dbReference type="NCBI Taxonomy" id="2905665"/>
    <lineage>
        <taxon>Eukaryota</taxon>
        <taxon>Fungi</taxon>
        <taxon>Dikarya</taxon>
        <taxon>Ascomycota</taxon>
        <taxon>Pezizomycotina</taxon>
        <taxon>Sordariomycetes</taxon>
        <taxon>Xylariomycetidae</taxon>
        <taxon>Amphisphaeriales</taxon>
        <taxon>Apiosporaceae</taxon>
        <taxon>Apiospora</taxon>
    </lineage>
</organism>
<dbReference type="PANTHER" id="PTHR12801">
    <property type="entry name" value="RNA EXONUCLEASE REXO1 / RECO3 FAMILY MEMBER-RELATED"/>
    <property type="match status" value="1"/>
</dbReference>
<name>A0ABR1TD51_9PEZI</name>
<dbReference type="SUPFAM" id="SSF53098">
    <property type="entry name" value="Ribonuclease H-like"/>
    <property type="match status" value="1"/>
</dbReference>
<feature type="compositionally biased region" description="Basic and acidic residues" evidence="4">
    <location>
        <begin position="393"/>
        <end position="405"/>
    </location>
</feature>
<feature type="compositionally biased region" description="Low complexity" evidence="4">
    <location>
        <begin position="142"/>
        <end position="153"/>
    </location>
</feature>
<feature type="compositionally biased region" description="Basic and acidic residues" evidence="4">
    <location>
        <begin position="370"/>
        <end position="379"/>
    </location>
</feature>